<dbReference type="GO" id="GO:0004674">
    <property type="term" value="F:protein serine/threonine kinase activity"/>
    <property type="evidence" value="ECO:0007669"/>
    <property type="project" value="UniProtKB-KW"/>
</dbReference>
<name>A0A086TIN4_9FUNG</name>
<dbReference type="InterPro" id="IPR000719">
    <property type="entry name" value="Prot_kinase_dom"/>
</dbReference>
<dbReference type="SUPFAM" id="SSF52540">
    <property type="entry name" value="P-loop containing nucleoside triphosphate hydrolases"/>
    <property type="match status" value="3"/>
</dbReference>
<keyword evidence="3" id="KW-0418">Kinase</keyword>
<dbReference type="PROSITE" id="PS50011">
    <property type="entry name" value="PROTEIN_KINASE_DOM"/>
    <property type="match status" value="1"/>
</dbReference>
<dbReference type="PANTHER" id="PTHR32046">
    <property type="entry name" value="G DOMAIN-CONTAINING PROTEIN"/>
    <property type="match status" value="1"/>
</dbReference>
<dbReference type="PANTHER" id="PTHR32046:SF11">
    <property type="entry name" value="IMMUNE-ASSOCIATED NUCLEOTIDE-BINDING PROTEIN 10-LIKE"/>
    <property type="match status" value="1"/>
</dbReference>
<feature type="compositionally biased region" description="Low complexity" evidence="1">
    <location>
        <begin position="654"/>
        <end position="671"/>
    </location>
</feature>
<dbReference type="InterPro" id="IPR011009">
    <property type="entry name" value="Kinase-like_dom_sf"/>
</dbReference>
<dbReference type="SUPFAM" id="SSF56112">
    <property type="entry name" value="Protein kinase-like (PK-like)"/>
    <property type="match status" value="1"/>
</dbReference>
<dbReference type="OrthoDB" id="45365at2759"/>
<dbReference type="Gene3D" id="1.10.510.10">
    <property type="entry name" value="Transferase(Phosphotransferase) domain 1"/>
    <property type="match status" value="1"/>
</dbReference>
<protein>
    <submittedName>
        <fullName evidence="3">Serine/threonine protein kinase</fullName>
    </submittedName>
</protein>
<sequence length="1928" mass="213319">MSSPRGAPQHSVLILGSTQAGKSALIEHVRSYADPDYAIDESLLGDGITSKTNTTIPFLIESNLPSYEAYQKKTGETFDLSNLSTQYKDDEDYRDVLLSNAGAVGMRLVPQDPVALSQSMEFRLVDTPGLNGTQGKDSEHVASIVNEIISTRSFNLIVFVISSKSPLTEEKQLALEYFAYVLRGLHSRIIFLHTHVDYSKSHHSNTSHHLDMSMRSKAISRIFRRYDGESVFDEFNITEYPCFNIDLTTRNRPIVQCMIRNTIRQILTMAAAPPAILDTSNSNIERIRTVTYPTEFGKVQRKALETTLRRKLAKPKYSVLIMGDTQAGKSTLIEHIRNYASLTYAVDQPLHRISNLSKTESSRPIYVESNLPAYEVYQRDTGEAIEVESLATSFKEEEDYRDILFSREQDVDLRLAPQDPIDPSKNIEFRLWDSLGLEIFDENDSNHTAIIIDELIHIRTFNLIVITESYKNTLTQERQLALEYFANVFKGLHSRIMFLHTHVNYADLHHTNSVHHLNIKLKNTALSKLFRRFDNEITFDMNNFEEYPSLTIDFVSKKRPVITCLIRNTIREILKMATRPPVLFDSSIQNIERIRAVPCPTQFTDEQLKQAKVRLQANADKLEDKGLPSAHNNDNSFTYGPTDVGYYPGDPFDGNNIPSGPSGNGRVVSSVGGGTHSHLSGIFGDVVVGGAIVGGATGSHKKGRQDIVIQGHITPVPVPSGSNSDNSIKLPSGPGSVFPIGSSSSSSSTETSDHHGKDILIGGAVAGAVIGGAIIAGKRNDSSDSLSKTSRTTVKTTVTTAKNGGRIFTTTGFGGRTVVTERTETGAVRHIITGVVPGQTTVRTITQRTEFGDEILVPVNEPEGDCRMVLTERSENGHIRYIIGGIIAGAVAGGIVRKIHSSSSSSSVDGGSATISSSTRIITERSSTGEVRYIIVGGFSGNAVRVITERTSTGEARLIPTNEPTGELRHVIAERSESGEIRYIIGGIIAGGIVKTVTESSSSGSTRVIPGGSFVVSSSTRIITERTSTGEIRYIIIGGFSGNAIRIITERTSTGETRLIPTNEESGELRHVISERSESGEIRYIIGGVITSNTVTRVIMGPRIVTEHTSSGEIRYVIIDQYNGNAIRTKFERNEETGEFVHTPVKEPEGELRYVTEERTEFGEICKVIGTVIAGKVITTTSIVGSGTLTPAEQAPNTTHITLKMSIMRYERADASVAIPSAAVGTVMFSKLKMLVAGDVNIEGTAYSHVEETKAPMSRRTLKWMKTEAHWKREAGMLQHLKSDRYIADLYTLYSLSSFAEYRYVSVLGSFSHTLESYMLTQKLDSLQIRQLTLVLSDALRWCHEHHVVHLNVRPSSFYLDGVPGADGTNASGQLIWKLWNFGHARFVGESVDTAVTTVTYAAPEILNGHKSKTDSNVLSAVSMDRWSLGLILYELHVGKPYFVNAADAELQLTTDEGARFQVALDDLKEQDAKVAIRGLLEVDVEKRYTHETLREVIGAAVTGNVTITTPNVSGGDVPEGFGNLKHGTKIADGGSGSDEPSSSVLVLGKTQAGKSTFIEFVKNYANQQYIINESLLGTRFRSKTKMPVQFVVKTALMSYEVFDATGTRIDIGSLGDQYQDPEDYFDALNNRNATLKPVFHDEASSPPPREVEITFLDTPGIEDTNGRDAEHAERIIDAMAQMKSFNLIIIIINCEETPSRSHQLAFNYYFKVIHTFQGHHSNIVFLYTHVEYEKCHHSNADHLSIMERRHKAFSQLFRCQGSYNHEDVSQSAVELYPMYNIDFDKRQRPITKCMRLMTLREILTHVVNSPAVALNTSVNNLQKIRNITHPDEINYSQRKKPLEITRAIVEQGQGLQDGRDAPTESSECAWTLEVNSRGVCDKDKATDLFIYGHDDDWKEYFPETMLDCLSSGDKDEDTRIVQTPVSV</sequence>
<evidence type="ECO:0000313" key="3">
    <source>
        <dbReference type="EMBL" id="KFH61811.1"/>
    </source>
</evidence>
<keyword evidence="4" id="KW-1185">Reference proteome</keyword>
<dbReference type="Proteomes" id="UP000243308">
    <property type="component" value="Unassembled WGS sequence"/>
</dbReference>
<feature type="compositionally biased region" description="Polar residues" evidence="1">
    <location>
        <begin position="720"/>
        <end position="729"/>
    </location>
</feature>
<feature type="compositionally biased region" description="Polar residues" evidence="1">
    <location>
        <begin position="630"/>
        <end position="639"/>
    </location>
</feature>
<feature type="region of interest" description="Disordered" evidence="1">
    <location>
        <begin position="713"/>
        <end position="756"/>
    </location>
</feature>
<dbReference type="Gene3D" id="3.40.50.300">
    <property type="entry name" value="P-loop containing nucleotide triphosphate hydrolases"/>
    <property type="match status" value="3"/>
</dbReference>
<evidence type="ECO:0000256" key="1">
    <source>
        <dbReference type="SAM" id="MobiDB-lite"/>
    </source>
</evidence>
<dbReference type="InterPro" id="IPR027417">
    <property type="entry name" value="P-loop_NTPase"/>
</dbReference>
<dbReference type="GO" id="GO:0005524">
    <property type="term" value="F:ATP binding"/>
    <property type="evidence" value="ECO:0007669"/>
    <property type="project" value="InterPro"/>
</dbReference>
<proteinExistence type="predicted"/>
<feature type="domain" description="Protein kinase" evidence="2">
    <location>
        <begin position="1178"/>
        <end position="1508"/>
    </location>
</feature>
<keyword evidence="3" id="KW-0808">Transferase</keyword>
<accession>A0A086TIN4</accession>
<organism evidence="3 4">
    <name type="scientific">Podila verticillata NRRL 6337</name>
    <dbReference type="NCBI Taxonomy" id="1069443"/>
    <lineage>
        <taxon>Eukaryota</taxon>
        <taxon>Fungi</taxon>
        <taxon>Fungi incertae sedis</taxon>
        <taxon>Mucoromycota</taxon>
        <taxon>Mortierellomycotina</taxon>
        <taxon>Mortierellomycetes</taxon>
        <taxon>Mortierellales</taxon>
        <taxon>Mortierellaceae</taxon>
        <taxon>Podila</taxon>
    </lineage>
</organism>
<evidence type="ECO:0000259" key="2">
    <source>
        <dbReference type="PROSITE" id="PS50011"/>
    </source>
</evidence>
<dbReference type="EMBL" id="KN042438">
    <property type="protein sequence ID" value="KFH61811.1"/>
    <property type="molecule type" value="Genomic_DNA"/>
</dbReference>
<feature type="region of interest" description="Disordered" evidence="1">
    <location>
        <begin position="624"/>
        <end position="671"/>
    </location>
</feature>
<gene>
    <name evidence="3" type="ORF">MVEG_12320</name>
</gene>
<evidence type="ECO:0000313" key="4">
    <source>
        <dbReference type="Proteomes" id="UP000243308"/>
    </source>
</evidence>
<dbReference type="Pfam" id="PF00069">
    <property type="entry name" value="Pkinase"/>
    <property type="match status" value="1"/>
</dbReference>
<dbReference type="SMART" id="SM00220">
    <property type="entry name" value="S_TKc"/>
    <property type="match status" value="1"/>
</dbReference>
<feature type="compositionally biased region" description="Low complexity" evidence="1">
    <location>
        <begin position="731"/>
        <end position="748"/>
    </location>
</feature>
<keyword evidence="3" id="KW-0723">Serine/threonine-protein kinase</keyword>
<reference evidence="3 4" key="1">
    <citation type="submission" date="2011-02" db="EMBL/GenBank/DDBJ databases">
        <title>The Genome Sequence of Mortierella verticillata NRRL 6337.</title>
        <authorList>
            <consortium name="The Broad Institute Genome Sequencing Platform"/>
            <person name="Russ C."/>
            <person name="Cuomo C."/>
            <person name="Burger G."/>
            <person name="Gray M.W."/>
            <person name="Holland P.W.H."/>
            <person name="King N."/>
            <person name="Lang F.B.F."/>
            <person name="Roger A.J."/>
            <person name="Ruiz-Trillo I."/>
            <person name="Young S.K."/>
            <person name="Zeng Q."/>
            <person name="Gargeya S."/>
            <person name="Alvarado L."/>
            <person name="Berlin A."/>
            <person name="Chapman S.B."/>
            <person name="Chen Z."/>
            <person name="Freedman E."/>
            <person name="Gellesch M."/>
            <person name="Goldberg J."/>
            <person name="Griggs A."/>
            <person name="Gujja S."/>
            <person name="Heilman E."/>
            <person name="Heiman D."/>
            <person name="Howarth C."/>
            <person name="Mehta T."/>
            <person name="Neiman D."/>
            <person name="Pearson M."/>
            <person name="Roberts A."/>
            <person name="Saif S."/>
            <person name="Shea T."/>
            <person name="Shenoy N."/>
            <person name="Sisk P."/>
            <person name="Stolte C."/>
            <person name="Sykes S."/>
            <person name="White J."/>
            <person name="Yandava C."/>
            <person name="Haas B."/>
            <person name="Nusbaum C."/>
            <person name="Birren B."/>
        </authorList>
    </citation>
    <scope>NUCLEOTIDE SEQUENCE [LARGE SCALE GENOMIC DNA]</scope>
    <source>
        <strain evidence="3 4">NRRL 6337</strain>
    </source>
</reference>